<dbReference type="STRING" id="357750.A0A2S6CJF2"/>
<comment type="caution">
    <text evidence="3">The sequence shown here is derived from an EMBL/GenBank/DDBJ whole genome shotgun (WGS) entry which is preliminary data.</text>
</comment>
<dbReference type="OrthoDB" id="3638150at2759"/>
<dbReference type="AlphaFoldDB" id="A0A2S6CJF2"/>
<dbReference type="SUPFAM" id="SSF52540">
    <property type="entry name" value="P-loop containing nucleoside triphosphate hydrolases"/>
    <property type="match status" value="1"/>
</dbReference>
<evidence type="ECO:0000256" key="2">
    <source>
        <dbReference type="SAM" id="MobiDB-lite"/>
    </source>
</evidence>
<dbReference type="PANTHER" id="PTHR36681">
    <property type="entry name" value="NUCLEAR GTPASE, GERMINAL CENTER-ASSOCIATED, TANDEM DUPLICATE 3"/>
    <property type="match status" value="1"/>
</dbReference>
<feature type="region of interest" description="Disordered" evidence="2">
    <location>
        <begin position="1"/>
        <end position="54"/>
    </location>
</feature>
<accession>A0A2S6CJF2</accession>
<feature type="coiled-coil region" evidence="1">
    <location>
        <begin position="474"/>
        <end position="501"/>
    </location>
</feature>
<proteinExistence type="predicted"/>
<evidence type="ECO:0000313" key="4">
    <source>
        <dbReference type="Proteomes" id="UP000237631"/>
    </source>
</evidence>
<sequence length="975" mass="109906">MERNEHGNRRPGDRQFSYGSPSPILASMQLDSARRKRPASLPQPSRQVHDPVTPTHSHAAYIKRLRFDTDLDNSISCQTRCGYPVETPLHQPLPWCHSNVPLIEARVLDICDQFAALVEQHESGISAPVMARCQVISQKKDLKLLYPLPKPAAVVGSMGAGKSQLINALLGLPGAAITSATDRGTNATLEFRNRRPDQETKFVLKVIFHTPDEIKKRLREYLQIIHTYLSLKAQYLNPDNEVDVDEVEEHRKKYCLAYDMLYTTLYGSRLTLKVKGETEEHEVADLARFKDFLDSVFDSNAPFEDLDLHDTVAILYSKIPDFMAAQHVSDDVKICEIDDLGELRKAMHKTIRPVSTATDVPHLWPLVRKAVLHCEGIDSLEMGVSIGDTAGLADENEYVVNNTLNYLSTAGTILLVAPVLRIARSKELNAQLKLSISMGKASSTLLVATKADRLDPDIKASGREMLSEEDRASFEAAEAIVQKLGHESKKLEEKKQRLKDDKLWEQHGKCKEQLKDLEIRKAKAARDKLRVVRQISQRKTELDLKDKFRQLTPSGSGPDLKVYLTATKGSDDDHGDEGPTMSEDELLDTGVPAIAQLLFEKPAGERFKVMVRTCTTRLPQELQAIINMLKKSPGEMHQDIRTRIVTGFDRGIKDIIAALAADMRFRLWAPLAEAFDEKNKTDWISRSGPKISVWATWNPRTVFTACKKEGFWKSPSHVYLGAWSHQIQNVFAPTVAGAFEQMKSIRAPIMENLTNNVKDSILTPLKEDTAITSLGEEGNNLGQTILKESRKLTGYLRVLAEELRTSVDEVCRRATAEKEDTYDCDELKSTDSQAASFRQKNYGRLGRFEDRLARGNSALADRIHTLRDKICEKGPDNLFDRVQTLTEAGLQQAIDEWIQKVRERLEKMKENVLSDFDSRYADDEELKKVDQATRDAIIEAAELAKERLEDEVLPLLEECKMLNDKVAQEEAMEDD</sequence>
<evidence type="ECO:0000256" key="1">
    <source>
        <dbReference type="SAM" id="Coils"/>
    </source>
</evidence>
<dbReference type="InterPro" id="IPR027417">
    <property type="entry name" value="P-loop_NTPase"/>
</dbReference>
<evidence type="ECO:0000313" key="3">
    <source>
        <dbReference type="EMBL" id="PPJ59848.1"/>
    </source>
</evidence>
<dbReference type="Proteomes" id="UP000237631">
    <property type="component" value="Unassembled WGS sequence"/>
</dbReference>
<keyword evidence="4" id="KW-1185">Reference proteome</keyword>
<protein>
    <submittedName>
        <fullName evidence="3">Uncharacterized protein</fullName>
    </submittedName>
</protein>
<dbReference type="Gene3D" id="3.40.50.300">
    <property type="entry name" value="P-loop containing nucleotide triphosphate hydrolases"/>
    <property type="match status" value="2"/>
</dbReference>
<keyword evidence="1" id="KW-0175">Coiled coil</keyword>
<dbReference type="PANTHER" id="PTHR36681:SF3">
    <property type="entry name" value="NUCLEAR GTPASE, GERMINAL CENTER-ASSOCIATED, TANDEM DUPLICATE 3"/>
    <property type="match status" value="1"/>
</dbReference>
<organism evidence="3 4">
    <name type="scientific">Cercospora berteroae</name>
    <dbReference type="NCBI Taxonomy" id="357750"/>
    <lineage>
        <taxon>Eukaryota</taxon>
        <taxon>Fungi</taxon>
        <taxon>Dikarya</taxon>
        <taxon>Ascomycota</taxon>
        <taxon>Pezizomycotina</taxon>
        <taxon>Dothideomycetes</taxon>
        <taxon>Dothideomycetidae</taxon>
        <taxon>Mycosphaerellales</taxon>
        <taxon>Mycosphaerellaceae</taxon>
        <taxon>Cercospora</taxon>
    </lineage>
</organism>
<reference evidence="4" key="1">
    <citation type="journal article" date="2017" name="bioRxiv">
        <title>Conservation of a gene cluster reveals novel cercosporin biosynthetic mechanisms and extends production to the genus Colletotrichum.</title>
        <authorList>
            <person name="de Jonge R."/>
            <person name="Ebert M.K."/>
            <person name="Huitt-Roehl C.R."/>
            <person name="Pal P."/>
            <person name="Suttle J.C."/>
            <person name="Spanner R.E."/>
            <person name="Neubauer J.D."/>
            <person name="Jurick W.M.II."/>
            <person name="Stott K.A."/>
            <person name="Secor G.A."/>
            <person name="Thomma B.P.H.J."/>
            <person name="Van de Peer Y."/>
            <person name="Townsend C.A."/>
            <person name="Bolton M.D."/>
        </authorList>
    </citation>
    <scope>NUCLEOTIDE SEQUENCE [LARGE SCALE GENOMIC DNA]</scope>
    <source>
        <strain evidence="4">CBS538.71</strain>
    </source>
</reference>
<gene>
    <name evidence="3" type="ORF">CBER1_04972</name>
</gene>
<dbReference type="EMBL" id="PNEN01000346">
    <property type="protein sequence ID" value="PPJ59848.1"/>
    <property type="molecule type" value="Genomic_DNA"/>
</dbReference>
<feature type="compositionally biased region" description="Basic and acidic residues" evidence="2">
    <location>
        <begin position="1"/>
        <end position="13"/>
    </location>
</feature>
<name>A0A2S6CJF2_9PEZI</name>